<protein>
    <submittedName>
        <fullName evidence="4">Acetyltransferase (GNAT) family protein</fullName>
    </submittedName>
</protein>
<dbReference type="AlphaFoldDB" id="A0A1X6YVX2"/>
<accession>A0A1X6YVX2</accession>
<feature type="domain" description="N-acetyltransferase" evidence="3">
    <location>
        <begin position="103"/>
        <end position="242"/>
    </location>
</feature>
<dbReference type="GO" id="GO:0016747">
    <property type="term" value="F:acyltransferase activity, transferring groups other than amino-acyl groups"/>
    <property type="evidence" value="ECO:0007669"/>
    <property type="project" value="InterPro"/>
</dbReference>
<dbReference type="OrthoDB" id="7301318at2"/>
<reference evidence="4 5" key="1">
    <citation type="submission" date="2017-03" db="EMBL/GenBank/DDBJ databases">
        <authorList>
            <person name="Afonso C.L."/>
            <person name="Miller P.J."/>
            <person name="Scott M.A."/>
            <person name="Spackman E."/>
            <person name="Goraichik I."/>
            <person name="Dimitrov K.M."/>
            <person name="Suarez D.L."/>
            <person name="Swayne D.E."/>
        </authorList>
    </citation>
    <scope>NUCLEOTIDE SEQUENCE [LARGE SCALE GENOMIC DNA]</scope>
    <source>
        <strain evidence="4 5">CECT 7450</strain>
    </source>
</reference>
<evidence type="ECO:0000256" key="1">
    <source>
        <dbReference type="ARBA" id="ARBA00022679"/>
    </source>
</evidence>
<dbReference type="InterPro" id="IPR050832">
    <property type="entry name" value="Bact_Acetyltransf"/>
</dbReference>
<keyword evidence="2" id="KW-0012">Acyltransferase</keyword>
<dbReference type="PANTHER" id="PTHR43877:SF1">
    <property type="entry name" value="ACETYLTRANSFERASE"/>
    <property type="match status" value="1"/>
</dbReference>
<evidence type="ECO:0000259" key="3">
    <source>
        <dbReference type="PROSITE" id="PS51186"/>
    </source>
</evidence>
<dbReference type="PROSITE" id="PS51186">
    <property type="entry name" value="GNAT"/>
    <property type="match status" value="1"/>
</dbReference>
<dbReference type="Proteomes" id="UP000193061">
    <property type="component" value="Unassembled WGS sequence"/>
</dbReference>
<evidence type="ECO:0000313" key="4">
    <source>
        <dbReference type="EMBL" id="SLN32487.1"/>
    </source>
</evidence>
<evidence type="ECO:0000313" key="5">
    <source>
        <dbReference type="Proteomes" id="UP000193061"/>
    </source>
</evidence>
<dbReference type="InterPro" id="IPR000182">
    <property type="entry name" value="GNAT_dom"/>
</dbReference>
<dbReference type="CDD" id="cd04301">
    <property type="entry name" value="NAT_SF"/>
    <property type="match status" value="1"/>
</dbReference>
<dbReference type="EMBL" id="FWFX01000003">
    <property type="protein sequence ID" value="SLN32487.1"/>
    <property type="molecule type" value="Genomic_DNA"/>
</dbReference>
<dbReference type="RefSeq" id="WP_085805017.1">
    <property type="nucleotide sequence ID" value="NZ_FWFX01000003.1"/>
</dbReference>
<proteinExistence type="predicted"/>
<dbReference type="Gene3D" id="3.40.630.30">
    <property type="match status" value="1"/>
</dbReference>
<keyword evidence="5" id="KW-1185">Reference proteome</keyword>
<dbReference type="PANTHER" id="PTHR43877">
    <property type="entry name" value="AMINOALKYLPHOSPHONATE N-ACETYLTRANSFERASE-RELATED-RELATED"/>
    <property type="match status" value="1"/>
</dbReference>
<organism evidence="4 5">
    <name type="scientific">Roseovarius albus</name>
    <dbReference type="NCBI Taxonomy" id="1247867"/>
    <lineage>
        <taxon>Bacteria</taxon>
        <taxon>Pseudomonadati</taxon>
        <taxon>Pseudomonadota</taxon>
        <taxon>Alphaproteobacteria</taxon>
        <taxon>Rhodobacterales</taxon>
        <taxon>Roseobacteraceae</taxon>
        <taxon>Roseovarius</taxon>
    </lineage>
</organism>
<evidence type="ECO:0000256" key="2">
    <source>
        <dbReference type="ARBA" id="ARBA00023315"/>
    </source>
</evidence>
<dbReference type="InterPro" id="IPR016181">
    <property type="entry name" value="Acyl_CoA_acyltransferase"/>
</dbReference>
<gene>
    <name evidence="4" type="ORF">ROA7450_01486</name>
</gene>
<keyword evidence="1 4" id="KW-0808">Transferase</keyword>
<name>A0A1X6YVX2_9RHOB</name>
<dbReference type="Pfam" id="PF00583">
    <property type="entry name" value="Acetyltransf_1"/>
    <property type="match status" value="1"/>
</dbReference>
<sequence length="242" mass="26434">MMPTIETLYKALEHTWPAASHAQLGPWQIRDGQGGGKRVSAATLVGDLDPSVLVQAENEMQALGQGKLFMIRKGEDAFDALLEEQGYEVIDPVNIYVGDVNPLAVQPPRTASFAIWEPMAIQADIWNQGGIGPARLDVMWRVEGPRTSLFGRADSRPAATGFVAVHEGVAMVHALEVLPRHRRSGMGRYLMQQAALWAQDNCARYISAVCTQENTGANGLYANLGMSLVGGYHYRQKQETTA</sequence>
<dbReference type="SUPFAM" id="SSF55729">
    <property type="entry name" value="Acyl-CoA N-acyltransferases (Nat)"/>
    <property type="match status" value="1"/>
</dbReference>